<protein>
    <recommendedName>
        <fullName evidence="3">ER membrane protein complex subunit 1</fullName>
    </recommendedName>
</protein>
<keyword evidence="4 10" id="KW-0812">Transmembrane</keyword>
<evidence type="ECO:0000256" key="10">
    <source>
        <dbReference type="SAM" id="Phobius"/>
    </source>
</evidence>
<dbReference type="PANTHER" id="PTHR21573">
    <property type="entry name" value="ER MEMBRANE PROTEIN COMPLEX SUBUNIT 1"/>
    <property type="match status" value="1"/>
</dbReference>
<comment type="caution">
    <text evidence="12">The sequence shown here is derived from an EMBL/GenBank/DDBJ whole genome shotgun (WGS) entry which is preliminary data.</text>
</comment>
<dbReference type="Pfam" id="PF07774">
    <property type="entry name" value="EMC1_C"/>
    <property type="match status" value="1"/>
</dbReference>
<keyword evidence="8 10" id="KW-0472">Membrane</keyword>
<feature type="domain" description="ER membrane protein complex subunit 1 C-terminal" evidence="11">
    <location>
        <begin position="31"/>
        <end position="248"/>
    </location>
</feature>
<dbReference type="GO" id="GO:0072546">
    <property type="term" value="C:EMC complex"/>
    <property type="evidence" value="ECO:0007669"/>
    <property type="project" value="InterPro"/>
</dbReference>
<feature type="transmembrane region" description="Helical" evidence="10">
    <location>
        <begin position="216"/>
        <end position="239"/>
    </location>
</feature>
<evidence type="ECO:0000256" key="7">
    <source>
        <dbReference type="ARBA" id="ARBA00022989"/>
    </source>
</evidence>
<evidence type="ECO:0000256" key="4">
    <source>
        <dbReference type="ARBA" id="ARBA00022692"/>
    </source>
</evidence>
<evidence type="ECO:0000256" key="3">
    <source>
        <dbReference type="ARBA" id="ARBA00020824"/>
    </source>
</evidence>
<dbReference type="PANTHER" id="PTHR21573:SF0">
    <property type="entry name" value="ER MEMBRANE PROTEIN COMPLEX SUBUNIT 1"/>
    <property type="match status" value="1"/>
</dbReference>
<evidence type="ECO:0000313" key="12">
    <source>
        <dbReference type="EMBL" id="MBA0810610.1"/>
    </source>
</evidence>
<dbReference type="OrthoDB" id="28092at2759"/>
<keyword evidence="9" id="KW-0325">Glycoprotein</keyword>
<dbReference type="EMBL" id="JABFAD010000010">
    <property type="protein sequence ID" value="MBA0810610.1"/>
    <property type="molecule type" value="Genomic_DNA"/>
</dbReference>
<dbReference type="GO" id="GO:0034975">
    <property type="term" value="P:protein folding in endoplasmic reticulum"/>
    <property type="evidence" value="ECO:0007669"/>
    <property type="project" value="TreeGrafter"/>
</dbReference>
<reference evidence="12 13" key="1">
    <citation type="journal article" date="2019" name="Genome Biol. Evol.">
        <title>Insights into the evolution of the New World diploid cottons (Gossypium, subgenus Houzingenia) based on genome sequencing.</title>
        <authorList>
            <person name="Grover C.E."/>
            <person name="Arick M.A. 2nd"/>
            <person name="Thrash A."/>
            <person name="Conover J.L."/>
            <person name="Sanders W.S."/>
            <person name="Peterson D.G."/>
            <person name="Frelichowski J.E."/>
            <person name="Scheffler J.A."/>
            <person name="Scheffler B.E."/>
            <person name="Wendel J.F."/>
        </authorList>
    </citation>
    <scope>NUCLEOTIDE SEQUENCE [LARGE SCALE GENOMIC DNA]</scope>
    <source>
        <strain evidence="12">0</strain>
        <tissue evidence="12">Leaf</tissue>
    </source>
</reference>
<dbReference type="InterPro" id="IPR011678">
    <property type="entry name" value="EMC1_C"/>
</dbReference>
<comment type="subcellular location">
    <subcellularLocation>
        <location evidence="1">Endoplasmic reticulum membrane</location>
        <topology evidence="1">Single-pass type I membrane protein</topology>
    </subcellularLocation>
</comment>
<dbReference type="InterPro" id="IPR026895">
    <property type="entry name" value="EMC1"/>
</dbReference>
<keyword evidence="7 10" id="KW-1133">Transmembrane helix</keyword>
<keyword evidence="13" id="KW-1185">Reference proteome</keyword>
<evidence type="ECO:0000256" key="1">
    <source>
        <dbReference type="ARBA" id="ARBA00004115"/>
    </source>
</evidence>
<evidence type="ECO:0000256" key="8">
    <source>
        <dbReference type="ARBA" id="ARBA00023136"/>
    </source>
</evidence>
<keyword evidence="5" id="KW-0732">Signal</keyword>
<evidence type="ECO:0000256" key="6">
    <source>
        <dbReference type="ARBA" id="ARBA00022824"/>
    </source>
</evidence>
<dbReference type="AlphaFoldDB" id="A0A7J9HL94"/>
<proteinExistence type="inferred from homology"/>
<name>A0A7J9HL94_9ROSI</name>
<accession>A0A7J9HL94</accession>
<evidence type="ECO:0000313" key="13">
    <source>
        <dbReference type="Proteomes" id="UP000593560"/>
    </source>
</evidence>
<dbReference type="Proteomes" id="UP000593560">
    <property type="component" value="Unassembled WGS sequence"/>
</dbReference>
<evidence type="ECO:0000256" key="9">
    <source>
        <dbReference type="ARBA" id="ARBA00023180"/>
    </source>
</evidence>
<organism evidence="12 13">
    <name type="scientific">Gossypium harknessii</name>
    <dbReference type="NCBI Taxonomy" id="34285"/>
    <lineage>
        <taxon>Eukaryota</taxon>
        <taxon>Viridiplantae</taxon>
        <taxon>Streptophyta</taxon>
        <taxon>Embryophyta</taxon>
        <taxon>Tracheophyta</taxon>
        <taxon>Spermatophyta</taxon>
        <taxon>Magnoliopsida</taxon>
        <taxon>eudicotyledons</taxon>
        <taxon>Gunneridae</taxon>
        <taxon>Pentapetalae</taxon>
        <taxon>rosids</taxon>
        <taxon>malvids</taxon>
        <taxon>Malvales</taxon>
        <taxon>Malvaceae</taxon>
        <taxon>Malvoideae</taxon>
        <taxon>Gossypium</taxon>
    </lineage>
</organism>
<evidence type="ECO:0000259" key="11">
    <source>
        <dbReference type="Pfam" id="PF07774"/>
    </source>
</evidence>
<sequence>MVAYLIDTVTGRILHRVTHHGSQGPVHAVFSENWVVYHYFNLRAHRYEMSVIEIYDQSRADNKDVWKLVLGKHNLTSPISLFSRPEVITKSQSYFFTHSLKAIAVTSTAKGITSKQLLLGTIGDQVLALDKRFLDPRRTVNPTQAEKEEGIIPLTDSLPIIPQSYVTHALRVEGLRGIITVPAKLESTTLVFAHGVDLFFTQLAPSRTYDSLTEDFSYALLLITIVALVAAIFVTWRLSERKELQEKWR</sequence>
<evidence type="ECO:0000256" key="5">
    <source>
        <dbReference type="ARBA" id="ARBA00022729"/>
    </source>
</evidence>
<comment type="similarity">
    <text evidence="2">Belongs to the EMC1 family.</text>
</comment>
<evidence type="ECO:0000256" key="2">
    <source>
        <dbReference type="ARBA" id="ARBA00007904"/>
    </source>
</evidence>
<gene>
    <name evidence="12" type="ORF">Gohar_002582</name>
</gene>
<keyword evidence="6" id="KW-0256">Endoplasmic reticulum</keyword>